<gene>
    <name evidence="1" type="ORF">PoB_006813800</name>
</gene>
<evidence type="ECO:0000313" key="2">
    <source>
        <dbReference type="Proteomes" id="UP000735302"/>
    </source>
</evidence>
<sequence>MANDVKIFGRVALFPPSWRALNRVKRLITVLVLCREVIPIQPLDSGTLRQDPPLAVFHASDYSWFCSALLMNIDSAGFPYTMSEEDAAKFV</sequence>
<protein>
    <submittedName>
        <fullName evidence="1">Uncharacterized protein</fullName>
    </submittedName>
</protein>
<comment type="caution">
    <text evidence="1">The sequence shown here is derived from an EMBL/GenBank/DDBJ whole genome shotgun (WGS) entry which is preliminary data.</text>
</comment>
<dbReference type="AlphaFoldDB" id="A0AAV4DC53"/>
<proteinExistence type="predicted"/>
<evidence type="ECO:0000313" key="1">
    <source>
        <dbReference type="EMBL" id="GFO41633.1"/>
    </source>
</evidence>
<dbReference type="EMBL" id="BLXT01007705">
    <property type="protein sequence ID" value="GFO41633.1"/>
    <property type="molecule type" value="Genomic_DNA"/>
</dbReference>
<accession>A0AAV4DC53</accession>
<reference evidence="1 2" key="1">
    <citation type="journal article" date="2021" name="Elife">
        <title>Chloroplast acquisition without the gene transfer in kleptoplastic sea slugs, Plakobranchus ocellatus.</title>
        <authorList>
            <person name="Maeda T."/>
            <person name="Takahashi S."/>
            <person name="Yoshida T."/>
            <person name="Shimamura S."/>
            <person name="Takaki Y."/>
            <person name="Nagai Y."/>
            <person name="Toyoda A."/>
            <person name="Suzuki Y."/>
            <person name="Arimoto A."/>
            <person name="Ishii H."/>
            <person name="Satoh N."/>
            <person name="Nishiyama T."/>
            <person name="Hasebe M."/>
            <person name="Maruyama T."/>
            <person name="Minagawa J."/>
            <person name="Obokata J."/>
            <person name="Shigenobu S."/>
        </authorList>
    </citation>
    <scope>NUCLEOTIDE SEQUENCE [LARGE SCALE GENOMIC DNA]</scope>
</reference>
<keyword evidence="2" id="KW-1185">Reference proteome</keyword>
<dbReference type="Proteomes" id="UP000735302">
    <property type="component" value="Unassembled WGS sequence"/>
</dbReference>
<name>A0AAV4DC53_9GAST</name>
<organism evidence="1 2">
    <name type="scientific">Plakobranchus ocellatus</name>
    <dbReference type="NCBI Taxonomy" id="259542"/>
    <lineage>
        <taxon>Eukaryota</taxon>
        <taxon>Metazoa</taxon>
        <taxon>Spiralia</taxon>
        <taxon>Lophotrochozoa</taxon>
        <taxon>Mollusca</taxon>
        <taxon>Gastropoda</taxon>
        <taxon>Heterobranchia</taxon>
        <taxon>Euthyneura</taxon>
        <taxon>Panpulmonata</taxon>
        <taxon>Sacoglossa</taxon>
        <taxon>Placobranchoidea</taxon>
        <taxon>Plakobranchidae</taxon>
        <taxon>Plakobranchus</taxon>
    </lineage>
</organism>